<accession>A0ABQ7FUQ3</accession>
<evidence type="ECO:0000313" key="1">
    <source>
        <dbReference type="EMBL" id="KAF5826142.1"/>
    </source>
</evidence>
<sequence length="110" mass="11550">MPTLSSAQPPLLLMQLPAFSTLGTSIPIPSLNSTTHPNASNASAACGLGGTSSPLRMASRLSMLRKKARLTLGLAAFVPFGALFAEDGFGGRIISCIFWPCCCSWLFAFL</sequence>
<dbReference type="EMBL" id="MU071297">
    <property type="protein sequence ID" value="KAF5826142.1"/>
    <property type="molecule type" value="Genomic_DNA"/>
</dbReference>
<reference evidence="1" key="1">
    <citation type="submission" date="2017-08" db="EMBL/GenBank/DDBJ databases">
        <authorList>
            <person name="Polle J.E."/>
            <person name="Barry K."/>
            <person name="Cushman J."/>
            <person name="Schmutz J."/>
            <person name="Tran D."/>
            <person name="Hathwaick L.T."/>
            <person name="Yim W.C."/>
            <person name="Jenkins J."/>
            <person name="Mckie-Krisberg Z.M."/>
            <person name="Prochnik S."/>
            <person name="Lindquist E."/>
            <person name="Dockter R.B."/>
            <person name="Adam C."/>
            <person name="Molina H."/>
            <person name="Bunkerborg J."/>
            <person name="Jin E."/>
            <person name="Buchheim M."/>
            <person name="Magnuson J."/>
        </authorList>
    </citation>
    <scope>NUCLEOTIDE SEQUENCE</scope>
    <source>
        <strain evidence="1">CCAP 19/18</strain>
    </source>
</reference>
<comment type="caution">
    <text evidence="1">The sequence shown here is derived from an EMBL/GenBank/DDBJ whole genome shotgun (WGS) entry which is preliminary data.</text>
</comment>
<evidence type="ECO:0000313" key="2">
    <source>
        <dbReference type="Proteomes" id="UP000815325"/>
    </source>
</evidence>
<protein>
    <submittedName>
        <fullName evidence="1">Uncharacterized protein</fullName>
    </submittedName>
</protein>
<dbReference type="Proteomes" id="UP000815325">
    <property type="component" value="Unassembled WGS sequence"/>
</dbReference>
<proteinExistence type="predicted"/>
<name>A0ABQ7FUQ3_DUNSA</name>
<gene>
    <name evidence="1" type="ORF">DUNSADRAFT_4578</name>
</gene>
<keyword evidence="2" id="KW-1185">Reference proteome</keyword>
<organism evidence="1 2">
    <name type="scientific">Dunaliella salina</name>
    <name type="common">Green alga</name>
    <name type="synonym">Protococcus salinus</name>
    <dbReference type="NCBI Taxonomy" id="3046"/>
    <lineage>
        <taxon>Eukaryota</taxon>
        <taxon>Viridiplantae</taxon>
        <taxon>Chlorophyta</taxon>
        <taxon>core chlorophytes</taxon>
        <taxon>Chlorophyceae</taxon>
        <taxon>CS clade</taxon>
        <taxon>Chlamydomonadales</taxon>
        <taxon>Dunaliellaceae</taxon>
        <taxon>Dunaliella</taxon>
    </lineage>
</organism>